<keyword evidence="7" id="KW-0732">Signal</keyword>
<dbReference type="Gene3D" id="3.30.1300.30">
    <property type="entry name" value="GSPII I/J protein-like"/>
    <property type="match status" value="1"/>
</dbReference>
<dbReference type="Pfam" id="PF03895">
    <property type="entry name" value="YadA_anchor"/>
    <property type="match status" value="1"/>
</dbReference>
<sequence>MTLNSANDTVAIVADDDGVAANGRGNMDITNTQASLTVTDASGDTHGLTVRQNNTTLSGGTTSTELTLDDSGATFADEDTGDPVRVTGVADGTTDFDAVNFRHLRKLDAKIDNVATDAFSGIASAAALAGIPEPAPGKRISLGVGYANYKGENAVAFGGKAISLNM</sequence>
<dbReference type="Pfam" id="PF05662">
    <property type="entry name" value="YadA_stalk"/>
    <property type="match status" value="1"/>
</dbReference>
<dbReference type="EMBL" id="MAYW01000008">
    <property type="protein sequence ID" value="ODS34368.1"/>
    <property type="molecule type" value="Genomic_DNA"/>
</dbReference>
<dbReference type="SUPFAM" id="SSF54523">
    <property type="entry name" value="Pili subunits"/>
    <property type="match status" value="1"/>
</dbReference>
<keyword evidence="4" id="KW-0813">Transport</keyword>
<dbReference type="Proteomes" id="UP000094056">
    <property type="component" value="Unassembled WGS sequence"/>
</dbReference>
<evidence type="ECO:0000259" key="12">
    <source>
        <dbReference type="Pfam" id="PF05662"/>
    </source>
</evidence>
<comment type="subcellular location">
    <subcellularLocation>
        <location evidence="2">Cell outer membrane</location>
    </subcellularLocation>
    <subcellularLocation>
        <location evidence="1">Cell surface</location>
    </subcellularLocation>
</comment>
<dbReference type="InterPro" id="IPR005594">
    <property type="entry name" value="YadA_C"/>
</dbReference>
<evidence type="ECO:0000256" key="1">
    <source>
        <dbReference type="ARBA" id="ARBA00004241"/>
    </source>
</evidence>
<evidence type="ECO:0000256" key="6">
    <source>
        <dbReference type="ARBA" id="ARBA00022692"/>
    </source>
</evidence>
<dbReference type="GO" id="GO:0015031">
    <property type="term" value="P:protein transport"/>
    <property type="evidence" value="ECO:0007669"/>
    <property type="project" value="UniProtKB-KW"/>
</dbReference>
<name>A0A1E3XFJ5_9BACT</name>
<evidence type="ECO:0000259" key="11">
    <source>
        <dbReference type="Pfam" id="PF03895"/>
    </source>
</evidence>
<keyword evidence="10" id="KW-0998">Cell outer membrane</keyword>
<keyword evidence="6" id="KW-0812">Transmembrane</keyword>
<feature type="domain" description="Trimeric autotransporter adhesin YadA-like stalk" evidence="12">
    <location>
        <begin position="85"/>
        <end position="126"/>
    </location>
</feature>
<comment type="similarity">
    <text evidence="3">Belongs to the autotransporter-2 (AT-2) (TC 1.B.40) family.</text>
</comment>
<protein>
    <recommendedName>
        <fullName evidence="15">Trimeric autotransporter adhesin YadA-like stalk domain-containing protein</fullName>
    </recommendedName>
</protein>
<accession>A0A1E3XFJ5</accession>
<evidence type="ECO:0000256" key="4">
    <source>
        <dbReference type="ARBA" id="ARBA00022448"/>
    </source>
</evidence>
<dbReference type="InterPro" id="IPR008635">
    <property type="entry name" value="Coiled_stalk_dom"/>
</dbReference>
<dbReference type="AlphaFoldDB" id="A0A1E3XFJ5"/>
<dbReference type="GO" id="GO:0009279">
    <property type="term" value="C:cell outer membrane"/>
    <property type="evidence" value="ECO:0007669"/>
    <property type="project" value="UniProtKB-SubCell"/>
</dbReference>
<evidence type="ECO:0000313" key="13">
    <source>
        <dbReference type="EMBL" id="ODS34368.1"/>
    </source>
</evidence>
<feature type="domain" description="Trimeric autotransporter adhesin YadA-like C-terminal membrane anchor" evidence="11">
    <location>
        <begin position="132"/>
        <end position="165"/>
    </location>
</feature>
<evidence type="ECO:0000256" key="9">
    <source>
        <dbReference type="ARBA" id="ARBA00023136"/>
    </source>
</evidence>
<organism evidence="13 14">
    <name type="scientific">Candidatus Scalindua rubra</name>
    <dbReference type="NCBI Taxonomy" id="1872076"/>
    <lineage>
        <taxon>Bacteria</taxon>
        <taxon>Pseudomonadati</taxon>
        <taxon>Planctomycetota</taxon>
        <taxon>Candidatus Brocadiia</taxon>
        <taxon>Candidatus Brocadiales</taxon>
        <taxon>Candidatus Scalinduaceae</taxon>
        <taxon>Candidatus Scalindua</taxon>
    </lineage>
</organism>
<evidence type="ECO:0000256" key="7">
    <source>
        <dbReference type="ARBA" id="ARBA00022729"/>
    </source>
</evidence>
<evidence type="ECO:0000256" key="3">
    <source>
        <dbReference type="ARBA" id="ARBA00005848"/>
    </source>
</evidence>
<keyword evidence="8" id="KW-0653">Protein transport</keyword>
<reference evidence="13 14" key="1">
    <citation type="submission" date="2016-07" db="EMBL/GenBank/DDBJ databases">
        <title>Draft genome of Scalindua rubra, obtained from a brine-seawater interface in the Red Sea, sheds light on salt adaptation in anammox bacteria.</title>
        <authorList>
            <person name="Speth D.R."/>
            <person name="Lagkouvardos I."/>
            <person name="Wang Y."/>
            <person name="Qian P.-Y."/>
            <person name="Dutilh B.E."/>
            <person name="Jetten M.S."/>
        </authorList>
    </citation>
    <scope>NUCLEOTIDE SEQUENCE [LARGE SCALE GENOMIC DNA]</scope>
    <source>
        <strain evidence="13">BSI-1</strain>
    </source>
</reference>
<dbReference type="InterPro" id="IPR045584">
    <property type="entry name" value="Pilin-like"/>
</dbReference>
<keyword evidence="5" id="KW-1134">Transmembrane beta strand</keyword>
<evidence type="ECO:0000256" key="8">
    <source>
        <dbReference type="ARBA" id="ARBA00022927"/>
    </source>
</evidence>
<gene>
    <name evidence="13" type="ORF">SCARUB_00499</name>
</gene>
<evidence type="ECO:0000256" key="2">
    <source>
        <dbReference type="ARBA" id="ARBA00004442"/>
    </source>
</evidence>
<evidence type="ECO:0000313" key="14">
    <source>
        <dbReference type="Proteomes" id="UP000094056"/>
    </source>
</evidence>
<comment type="caution">
    <text evidence="13">The sequence shown here is derived from an EMBL/GenBank/DDBJ whole genome shotgun (WGS) entry which is preliminary data.</text>
</comment>
<evidence type="ECO:0000256" key="5">
    <source>
        <dbReference type="ARBA" id="ARBA00022452"/>
    </source>
</evidence>
<evidence type="ECO:0000256" key="10">
    <source>
        <dbReference type="ARBA" id="ARBA00023237"/>
    </source>
</evidence>
<keyword evidence="9" id="KW-0472">Membrane</keyword>
<evidence type="ECO:0008006" key="15">
    <source>
        <dbReference type="Google" id="ProtNLM"/>
    </source>
</evidence>
<proteinExistence type="inferred from homology"/>
<dbReference type="GO" id="GO:0009986">
    <property type="term" value="C:cell surface"/>
    <property type="evidence" value="ECO:0007669"/>
    <property type="project" value="UniProtKB-SubCell"/>
</dbReference>